<evidence type="ECO:0000313" key="4">
    <source>
        <dbReference type="Proteomes" id="UP000002964"/>
    </source>
</evidence>
<dbReference type="InterPro" id="IPR005586">
    <property type="entry name" value="ABC_trans_aux"/>
</dbReference>
<protein>
    <recommendedName>
        <fullName evidence="2">ABC-type transport auxiliary lipoprotein component domain-containing protein</fullName>
    </recommendedName>
</protein>
<dbReference type="HOGENOM" id="CLU_096001_2_1_6"/>
<reference evidence="3 4" key="2">
    <citation type="submission" date="2011-11" db="EMBL/GenBank/DDBJ databases">
        <authorList>
            <consortium name="US DOE Joint Genome Institute"/>
            <person name="Lucas S."/>
            <person name="Han J."/>
            <person name="Lapidus A."/>
            <person name="Cheng J.-F."/>
            <person name="Goodwin L."/>
            <person name="Pitluck S."/>
            <person name="Peters L."/>
            <person name="Ovchinnikova G."/>
            <person name="Zhang X."/>
            <person name="Detter J.C."/>
            <person name="Han C."/>
            <person name="Tapia R."/>
            <person name="Land M."/>
            <person name="Hauser L."/>
            <person name="Kyrpides N."/>
            <person name="Ivanova N."/>
            <person name="Pagani I."/>
            <person name="Vogl K."/>
            <person name="Liu Z."/>
            <person name="Overmann J."/>
            <person name="Frigaard N.-U."/>
            <person name="Bryant D."/>
            <person name="Woyke T."/>
        </authorList>
    </citation>
    <scope>NUCLEOTIDE SEQUENCE [LARGE SCALE GENOMIC DNA]</scope>
    <source>
        <strain evidence="3 4">970</strain>
    </source>
</reference>
<keyword evidence="4" id="KW-1185">Reference proteome</keyword>
<dbReference type="eggNOG" id="COG3009">
    <property type="taxonomic scope" value="Bacteria"/>
</dbReference>
<feature type="region of interest" description="Disordered" evidence="1">
    <location>
        <begin position="201"/>
        <end position="220"/>
    </location>
</feature>
<evidence type="ECO:0000313" key="3">
    <source>
        <dbReference type="EMBL" id="EIC23110.1"/>
    </source>
</evidence>
<dbReference type="SUPFAM" id="SSF159594">
    <property type="entry name" value="XCC0632-like"/>
    <property type="match status" value="1"/>
</dbReference>
<dbReference type="AlphaFoldDB" id="H8YXD4"/>
<dbReference type="Proteomes" id="UP000002964">
    <property type="component" value="Unassembled WGS sequence"/>
</dbReference>
<accession>H8YXD4</accession>
<dbReference type="Gene3D" id="3.40.50.10610">
    <property type="entry name" value="ABC-type transport auxiliary lipoprotein component"/>
    <property type="match status" value="1"/>
</dbReference>
<dbReference type="Pfam" id="PF03886">
    <property type="entry name" value="ABC_trans_aux"/>
    <property type="match status" value="1"/>
</dbReference>
<dbReference type="STRING" id="631362.Thi970DRAFT_00762"/>
<evidence type="ECO:0000259" key="2">
    <source>
        <dbReference type="Pfam" id="PF03886"/>
    </source>
</evidence>
<reference evidence="4" key="1">
    <citation type="submission" date="2011-06" db="EMBL/GenBank/DDBJ databases">
        <authorList>
            <consortium name="US DOE Joint Genome Institute (JGI-PGF)"/>
            <person name="Lucas S."/>
            <person name="Han J."/>
            <person name="Lapidus A."/>
            <person name="Cheng J.-F."/>
            <person name="Goodwin L."/>
            <person name="Pitluck S."/>
            <person name="Peters L."/>
            <person name="Land M.L."/>
            <person name="Hauser L."/>
            <person name="Vogl K."/>
            <person name="Liu Z."/>
            <person name="Overmann J."/>
            <person name="Frigaard N.-U."/>
            <person name="Bryant D.A."/>
            <person name="Woyke T.J."/>
        </authorList>
    </citation>
    <scope>NUCLEOTIDE SEQUENCE [LARGE SCALE GENOMIC DNA]</scope>
    <source>
        <strain evidence="4">970</strain>
    </source>
</reference>
<dbReference type="PROSITE" id="PS51257">
    <property type="entry name" value="PROKAR_LIPOPROTEIN"/>
    <property type="match status" value="1"/>
</dbReference>
<feature type="domain" description="ABC-type transport auxiliary lipoprotein component" evidence="2">
    <location>
        <begin position="35"/>
        <end position="199"/>
    </location>
</feature>
<organism evidence="3 4">
    <name type="scientific">Thiorhodovibrio frisius</name>
    <dbReference type="NCBI Taxonomy" id="631362"/>
    <lineage>
        <taxon>Bacteria</taxon>
        <taxon>Pseudomonadati</taxon>
        <taxon>Pseudomonadota</taxon>
        <taxon>Gammaproteobacteria</taxon>
        <taxon>Chromatiales</taxon>
        <taxon>Chromatiaceae</taxon>
        <taxon>Thiorhodovibrio</taxon>
    </lineage>
</organism>
<gene>
    <name evidence="3" type="ORF">Thi970DRAFT_00762</name>
</gene>
<proteinExistence type="predicted"/>
<dbReference type="RefSeq" id="WP_009147195.1">
    <property type="nucleotide sequence ID" value="NZ_CP121471.1"/>
</dbReference>
<name>H8YXD4_9GAMM</name>
<dbReference type="EMBL" id="JH603168">
    <property type="protein sequence ID" value="EIC23110.1"/>
    <property type="molecule type" value="Genomic_DNA"/>
</dbReference>
<sequence>MRRAQVRWLARALALMVACLWLLGGCASSPPSAFYTLTAMAESPAGENRAIQGGQLAVGLGPVTFPRFLDRPQVVQRQGGNQLSVDEFHRWGGSLDDDFLRVFSENLAQLLQTSRVVVFPSELRMRLDFRVMAEVVAFEAGPSNQALLKVRWAVIDPFSEQVLSMREDSYRQSLPADAGVSQQVAGLSAALADFSRDVADELRRLPKPKPKPNQTEQAAT</sequence>
<evidence type="ECO:0000256" key="1">
    <source>
        <dbReference type="SAM" id="MobiDB-lite"/>
    </source>
</evidence>